<dbReference type="AlphaFoldDB" id="A0A9W6T758"/>
<reference evidence="2" key="1">
    <citation type="submission" date="2023-04" db="EMBL/GenBank/DDBJ databases">
        <title>Ambrosiozyma monospora NBRC 1965.</title>
        <authorList>
            <person name="Ichikawa N."/>
            <person name="Sato H."/>
            <person name="Tonouchi N."/>
        </authorList>
    </citation>
    <scope>NUCLEOTIDE SEQUENCE</scope>
    <source>
        <strain evidence="2">NBRC 1965</strain>
    </source>
</reference>
<accession>A0A9W6T758</accession>
<evidence type="ECO:0000313" key="2">
    <source>
        <dbReference type="EMBL" id="GME83621.1"/>
    </source>
</evidence>
<organism evidence="2 3">
    <name type="scientific">Ambrosiozyma monospora</name>
    <name type="common">Yeast</name>
    <name type="synonym">Endomycopsis monosporus</name>
    <dbReference type="NCBI Taxonomy" id="43982"/>
    <lineage>
        <taxon>Eukaryota</taxon>
        <taxon>Fungi</taxon>
        <taxon>Dikarya</taxon>
        <taxon>Ascomycota</taxon>
        <taxon>Saccharomycotina</taxon>
        <taxon>Pichiomycetes</taxon>
        <taxon>Pichiales</taxon>
        <taxon>Pichiaceae</taxon>
        <taxon>Ambrosiozyma</taxon>
    </lineage>
</organism>
<proteinExistence type="predicted"/>
<feature type="compositionally biased region" description="Polar residues" evidence="1">
    <location>
        <begin position="78"/>
        <end position="104"/>
    </location>
</feature>
<name>A0A9W6T758_AMBMO</name>
<keyword evidence="3" id="KW-1185">Reference proteome</keyword>
<feature type="compositionally biased region" description="Low complexity" evidence="1">
    <location>
        <begin position="22"/>
        <end position="47"/>
    </location>
</feature>
<dbReference type="Proteomes" id="UP001165063">
    <property type="component" value="Unassembled WGS sequence"/>
</dbReference>
<protein>
    <submittedName>
        <fullName evidence="2">Unnamed protein product</fullName>
    </submittedName>
</protein>
<evidence type="ECO:0000313" key="3">
    <source>
        <dbReference type="Proteomes" id="UP001165063"/>
    </source>
</evidence>
<feature type="compositionally biased region" description="Polar residues" evidence="1">
    <location>
        <begin position="58"/>
        <end position="71"/>
    </location>
</feature>
<comment type="caution">
    <text evidence="2">The sequence shown here is derived from an EMBL/GenBank/DDBJ whole genome shotgun (WGS) entry which is preliminary data.</text>
</comment>
<sequence>MMINDKAAESLPSAATESVGNTVTTSQSSTASKSPSSASSTTTTTSVSEDEIDSSSTEEGGNSDYRSTVTVQAPVPSTPTRNSFNLQSDSQNENVSCLTASFKSTDTEDDNTSHLSDESGMPAGPAITPPESVVRRLTPLGKHRRQSSADEDFKQHELRKLQLLGAKVDRISKYTSYVESRVKLQQAQQNLRQC</sequence>
<gene>
    <name evidence="2" type="ORF">Amon01_001008000</name>
</gene>
<evidence type="ECO:0000256" key="1">
    <source>
        <dbReference type="SAM" id="MobiDB-lite"/>
    </source>
</evidence>
<dbReference type="EMBL" id="BSXU01016598">
    <property type="protein sequence ID" value="GME83621.1"/>
    <property type="molecule type" value="Genomic_DNA"/>
</dbReference>
<feature type="region of interest" description="Disordered" evidence="1">
    <location>
        <begin position="1"/>
        <end position="132"/>
    </location>
</feature>